<name>B7PMR3_IXOSC</name>
<evidence type="ECO:0000256" key="1">
    <source>
        <dbReference type="SAM" id="MobiDB-lite"/>
    </source>
</evidence>
<feature type="non-terminal residue" evidence="2">
    <location>
        <position position="86"/>
    </location>
</feature>
<protein>
    <submittedName>
        <fullName evidence="2">Uncharacterized protein</fullName>
    </submittedName>
</protein>
<organism>
    <name type="scientific">Ixodes scapularis</name>
    <name type="common">Black-legged tick</name>
    <name type="synonym">Deer tick</name>
    <dbReference type="NCBI Taxonomy" id="6945"/>
    <lineage>
        <taxon>Eukaryota</taxon>
        <taxon>Metazoa</taxon>
        <taxon>Ecdysozoa</taxon>
        <taxon>Arthropoda</taxon>
        <taxon>Chelicerata</taxon>
        <taxon>Arachnida</taxon>
        <taxon>Acari</taxon>
        <taxon>Parasitiformes</taxon>
        <taxon>Ixodida</taxon>
        <taxon>Ixodoidea</taxon>
        <taxon>Ixodidae</taxon>
        <taxon>Ixodinae</taxon>
        <taxon>Ixodes</taxon>
    </lineage>
</organism>
<dbReference type="VEuPathDB" id="VectorBase:ISCI005886"/>
<proteinExistence type="predicted"/>
<gene>
    <name evidence="2" type="ORF">IscW_ISCW005886</name>
</gene>
<accession>B7PMR3</accession>
<sequence>LTKSTDPGTPAPNLAVPLGSSKQRHAAAAPEHKPAGQQRSIVDCKRPNRPRPSSVPRDRNGHSLPPPSPKQKANARKETALLPSGT</sequence>
<dbReference type="EMBL" id="DS748884">
    <property type="protein sequence ID" value="EEC07885.1"/>
    <property type="molecule type" value="Genomic_DNA"/>
</dbReference>
<feature type="non-terminal residue" evidence="2">
    <location>
        <position position="1"/>
    </location>
</feature>
<dbReference type="PaxDb" id="6945-B7PMR3"/>
<dbReference type="HOGENOM" id="CLU_2518988_0_0_1"/>
<dbReference type="AlphaFoldDB" id="B7PMR3"/>
<evidence type="ECO:0000313" key="2">
    <source>
        <dbReference type="EMBL" id="EEC07885.1"/>
    </source>
</evidence>
<reference evidence="2" key="1">
    <citation type="submission" date="2008-03" db="EMBL/GenBank/DDBJ databases">
        <title>Annotation of Ixodes scapularis.</title>
        <authorList>
            <consortium name="Ixodes scapularis Genome Project Consortium"/>
            <person name="Caler E."/>
            <person name="Hannick L.I."/>
            <person name="Bidwell S."/>
            <person name="Joardar V."/>
            <person name="Thiagarajan M."/>
            <person name="Amedeo P."/>
            <person name="Galinsky K.J."/>
            <person name="Schobel S."/>
            <person name="Inman J."/>
            <person name="Hostetler J."/>
            <person name="Miller J."/>
            <person name="Hammond M."/>
            <person name="Megy K."/>
            <person name="Lawson D."/>
            <person name="Kodira C."/>
            <person name="Sutton G."/>
            <person name="Meyer J."/>
            <person name="Hill C.A."/>
            <person name="Birren B."/>
            <person name="Nene V."/>
            <person name="Collins F."/>
            <person name="Alarcon-Chaidez F."/>
            <person name="Wikel S."/>
            <person name="Strausberg R."/>
        </authorList>
    </citation>
    <scope>NUCLEOTIDE SEQUENCE [LARGE SCALE GENOMIC DNA]</scope>
    <source>
        <strain evidence="2">Wikel colony</strain>
    </source>
</reference>
<feature type="region of interest" description="Disordered" evidence="1">
    <location>
        <begin position="1"/>
        <end position="86"/>
    </location>
</feature>
<dbReference type="VEuPathDB" id="VectorBase:ISCW005886"/>